<dbReference type="SUPFAM" id="SSF53448">
    <property type="entry name" value="Nucleotide-diphospho-sugar transferases"/>
    <property type="match status" value="1"/>
</dbReference>
<dbReference type="InterPro" id="IPR029044">
    <property type="entry name" value="Nucleotide-diphossugar_trans"/>
</dbReference>
<gene>
    <name evidence="2" type="ORF">SPF06_18260</name>
</gene>
<dbReference type="InterPro" id="IPR050834">
    <property type="entry name" value="Glycosyltransf_2"/>
</dbReference>
<dbReference type="CDD" id="cd00761">
    <property type="entry name" value="Glyco_tranf_GTA_type"/>
    <property type="match status" value="1"/>
</dbReference>
<dbReference type="Pfam" id="PF00535">
    <property type="entry name" value="Glycos_transf_2"/>
    <property type="match status" value="1"/>
</dbReference>
<proteinExistence type="predicted"/>
<keyword evidence="3" id="KW-1185">Reference proteome</keyword>
<dbReference type="Proteomes" id="UP001304769">
    <property type="component" value="Unassembled WGS sequence"/>
</dbReference>
<name>A0ABU5TB59_9MICC</name>
<evidence type="ECO:0000259" key="1">
    <source>
        <dbReference type="Pfam" id="PF00535"/>
    </source>
</evidence>
<dbReference type="RefSeq" id="WP_323280568.1">
    <property type="nucleotide sequence ID" value="NZ_JAYGGQ010000016.1"/>
</dbReference>
<dbReference type="EMBL" id="JAYGGQ010000016">
    <property type="protein sequence ID" value="MEA5456671.1"/>
    <property type="molecule type" value="Genomic_DNA"/>
</dbReference>
<protein>
    <submittedName>
        <fullName evidence="2">Glycosyltransferase</fullName>
        <ecNumber evidence="2">2.4.-.-</ecNumber>
    </submittedName>
</protein>
<keyword evidence="2" id="KW-0328">Glycosyltransferase</keyword>
<comment type="caution">
    <text evidence="2">The sequence shown here is derived from an EMBL/GenBank/DDBJ whole genome shotgun (WGS) entry which is preliminary data.</text>
</comment>
<accession>A0ABU5TB59</accession>
<dbReference type="PANTHER" id="PTHR43685:SF2">
    <property type="entry name" value="GLYCOSYLTRANSFERASE 2-LIKE DOMAIN-CONTAINING PROTEIN"/>
    <property type="match status" value="1"/>
</dbReference>
<dbReference type="GO" id="GO:0016757">
    <property type="term" value="F:glycosyltransferase activity"/>
    <property type="evidence" value="ECO:0007669"/>
    <property type="project" value="UniProtKB-KW"/>
</dbReference>
<dbReference type="EC" id="2.4.-.-" evidence="2"/>
<keyword evidence="2" id="KW-0808">Transferase</keyword>
<dbReference type="Gene3D" id="3.90.550.10">
    <property type="entry name" value="Spore Coat Polysaccharide Biosynthesis Protein SpsA, Chain A"/>
    <property type="match status" value="1"/>
</dbReference>
<organism evidence="2 3">
    <name type="scientific">Sinomonas terricola</name>
    <dbReference type="NCBI Taxonomy" id="3110330"/>
    <lineage>
        <taxon>Bacteria</taxon>
        <taxon>Bacillati</taxon>
        <taxon>Actinomycetota</taxon>
        <taxon>Actinomycetes</taxon>
        <taxon>Micrococcales</taxon>
        <taxon>Micrococcaceae</taxon>
        <taxon>Sinomonas</taxon>
    </lineage>
</organism>
<dbReference type="PANTHER" id="PTHR43685">
    <property type="entry name" value="GLYCOSYLTRANSFERASE"/>
    <property type="match status" value="1"/>
</dbReference>
<dbReference type="InterPro" id="IPR001173">
    <property type="entry name" value="Glyco_trans_2-like"/>
</dbReference>
<reference evidence="2 3" key="1">
    <citation type="submission" date="2023-12" db="EMBL/GenBank/DDBJ databases">
        <title>Sinomonas terricola sp. nov, isolated from litchi orchard soil in Guangdong, PR China.</title>
        <authorList>
            <person name="Jiaxin W."/>
            <person name="Yang Z."/>
            <person name="Honghui Z."/>
        </authorList>
    </citation>
    <scope>NUCLEOTIDE SEQUENCE [LARGE SCALE GENOMIC DNA]</scope>
    <source>
        <strain evidence="2 3">JGH33</strain>
    </source>
</reference>
<sequence length="471" mass="51194">MSERTSDRAPAAEYAGALALAPAMESISPPEWPGARWVGAVDLRPLAHYTHLTLQNSVGYDRARLLVREGSSVRGFVEVDAPGGIVSCRALEEAAAVLPAVNSTRTAAVAPSITVVVCTRDRAAHLRSSLSAILQLDYPNFDVLVVDNAARTTETREMVRKEFQDSRVTLISEPVPGLSHARNAGLRHARGEIVAFTDDDVIVDGAWLKEIAAGFHRLPTAACVTGLVPAGELRSPTQGFFEGRVNWSSTVAPRVYSLANPPSDLPKFPFCPGAFGTGANFALRRDVAISMGGFDTALGVGTRTGGGEDIDMFTRVLLDGYTLVVQPSAIVWHRHRDGLKDLQVQARSYGTGLGAWLTKILLNPHTARIAAARIPRVLWNFVRDARGSRRSGGQESALPAPWARQLAKVLLLERLSIALGPVNYLLERWGQTGQDIMSSPNTPRSAELSFIPIGEVESAWHYRFRTRFLHR</sequence>
<evidence type="ECO:0000313" key="3">
    <source>
        <dbReference type="Proteomes" id="UP001304769"/>
    </source>
</evidence>
<feature type="domain" description="Glycosyltransferase 2-like" evidence="1">
    <location>
        <begin position="114"/>
        <end position="274"/>
    </location>
</feature>
<evidence type="ECO:0000313" key="2">
    <source>
        <dbReference type="EMBL" id="MEA5456671.1"/>
    </source>
</evidence>